<protein>
    <recommendedName>
        <fullName evidence="1">Knr4/Smi1-like domain-containing protein</fullName>
    </recommendedName>
</protein>
<dbReference type="InterPro" id="IPR018958">
    <property type="entry name" value="Knr4/Smi1-like_dom"/>
</dbReference>
<dbReference type="Proteomes" id="UP000567885">
    <property type="component" value="Unassembled WGS sequence"/>
</dbReference>
<name>A0A8H5T086_FUSHE</name>
<dbReference type="EMBL" id="JAAGWQ010000199">
    <property type="protein sequence ID" value="KAF5660210.1"/>
    <property type="molecule type" value="Genomic_DNA"/>
</dbReference>
<dbReference type="Gene3D" id="3.40.1580.10">
    <property type="entry name" value="SMI1/KNR4-like"/>
    <property type="match status" value="1"/>
</dbReference>
<dbReference type="Pfam" id="PF09346">
    <property type="entry name" value="SMI1_KNR4"/>
    <property type="match status" value="1"/>
</dbReference>
<organism evidence="2 3">
    <name type="scientific">Fusarium heterosporum</name>
    <dbReference type="NCBI Taxonomy" id="42747"/>
    <lineage>
        <taxon>Eukaryota</taxon>
        <taxon>Fungi</taxon>
        <taxon>Dikarya</taxon>
        <taxon>Ascomycota</taxon>
        <taxon>Pezizomycotina</taxon>
        <taxon>Sordariomycetes</taxon>
        <taxon>Hypocreomycetidae</taxon>
        <taxon>Hypocreales</taxon>
        <taxon>Nectriaceae</taxon>
        <taxon>Fusarium</taxon>
        <taxon>Fusarium heterosporum species complex</taxon>
    </lineage>
</organism>
<gene>
    <name evidence="2" type="ORF">FHETE_9039</name>
</gene>
<dbReference type="AlphaFoldDB" id="A0A8H5T086"/>
<dbReference type="SUPFAM" id="SSF160631">
    <property type="entry name" value="SMI1/KNR4-like"/>
    <property type="match status" value="1"/>
</dbReference>
<reference evidence="2 3" key="1">
    <citation type="submission" date="2020-05" db="EMBL/GenBank/DDBJ databases">
        <title>Identification and distribution of gene clusters putatively required for synthesis of sphingolipid metabolism inhibitors in phylogenetically diverse species of the filamentous fungus Fusarium.</title>
        <authorList>
            <person name="Kim H.-S."/>
            <person name="Busman M."/>
            <person name="Brown D.W."/>
            <person name="Divon H."/>
            <person name="Uhlig S."/>
            <person name="Proctor R.H."/>
        </authorList>
    </citation>
    <scope>NUCLEOTIDE SEQUENCE [LARGE SCALE GENOMIC DNA]</scope>
    <source>
        <strain evidence="2 3">NRRL 20693</strain>
    </source>
</reference>
<accession>A0A8H5T086</accession>
<dbReference type="OrthoDB" id="2788868at2759"/>
<evidence type="ECO:0000259" key="1">
    <source>
        <dbReference type="SMART" id="SM00860"/>
    </source>
</evidence>
<sequence length="553" mass="63227">MAAENEQLRLQFVLRHVDDEPAIADCWSLTEATHKITATAMNLAVIGEVGGATKLLQTLKDNGIDPFRYCDRECPFLKPCMFFAWEATSSWPSWIDQEERTEEKLQNLELEGRKLWLERFSEEWEATENTAEKAMDMAYNGLVAVLPDRNGTLAGQVAQTQMMWEDGDFSYSSNPNGPMSVRYLKIAMWWRQGIFPYPYLQLYRTAGLTIALDIYLRLGHDDKTTEVFEQICSRFHTEEQIEHLACSRMAWKKILAAPERPILDLVHIHPAKLRPAISRAVDMAENRLRNGPKRRYATYNMEGLIEVISENTFRNCPYDKLDAYRPQGKLRLRPDSLHGLLRKGCPESEILALEKRLGVTLPEDYKEFLSITNGLGSIWNGQNVLDYLAKAEDVCWMQTDFLSGNVLPLLLDGEPKPWENNALDWPEIGNAYCVSLSGDTEEEEGEANGHLFLAGPDLVQPAKDYFFKVYEERNEAQQRELDNLVQETYGSMEVFRNLEQCYRIIKETWQPVVCAKAVEKGNSLGACGATAVETKDVETSLCDECFKKKQNKR</sequence>
<comment type="caution">
    <text evidence="2">The sequence shown here is derived from an EMBL/GenBank/DDBJ whole genome shotgun (WGS) entry which is preliminary data.</text>
</comment>
<feature type="domain" description="Knr4/Smi1-like" evidence="1">
    <location>
        <begin position="344"/>
        <end position="468"/>
    </location>
</feature>
<proteinExistence type="predicted"/>
<dbReference type="InterPro" id="IPR037883">
    <property type="entry name" value="Knr4/Smi1-like_sf"/>
</dbReference>
<keyword evidence="3" id="KW-1185">Reference proteome</keyword>
<evidence type="ECO:0000313" key="3">
    <source>
        <dbReference type="Proteomes" id="UP000567885"/>
    </source>
</evidence>
<dbReference type="SMART" id="SM00860">
    <property type="entry name" value="SMI1_KNR4"/>
    <property type="match status" value="1"/>
</dbReference>
<evidence type="ECO:0000313" key="2">
    <source>
        <dbReference type="EMBL" id="KAF5660210.1"/>
    </source>
</evidence>